<protein>
    <submittedName>
        <fullName evidence="2">Uncharacterized protein</fullName>
    </submittedName>
</protein>
<evidence type="ECO:0000313" key="2">
    <source>
        <dbReference type="EMBL" id="SMG36908.1"/>
    </source>
</evidence>
<keyword evidence="1" id="KW-1133">Transmembrane helix</keyword>
<proteinExistence type="predicted"/>
<organism evidence="2 3">
    <name type="scientific">Paenibacillus aquistagni</name>
    <dbReference type="NCBI Taxonomy" id="1852522"/>
    <lineage>
        <taxon>Bacteria</taxon>
        <taxon>Bacillati</taxon>
        <taxon>Bacillota</taxon>
        <taxon>Bacilli</taxon>
        <taxon>Bacillales</taxon>
        <taxon>Paenibacillaceae</taxon>
        <taxon>Paenibacillus</taxon>
    </lineage>
</organism>
<sequence length="173" mass="19794">MKKWFWIIFILILAGIGIFLYQTTPEKYTIEDSLPSIEAVMEDRLEQPIDIREQVKSGDRWFVLFETDKTLGMGEFVQGKNGKYAVEVIGHGSKPVRQSIIETSEGLYLLVAGKNEQQVARIDAKIEHLNYDIKLDPEAPYFLTLTPINGTQRAEATSLSFYDQNGKELELKY</sequence>
<evidence type="ECO:0000256" key="1">
    <source>
        <dbReference type="SAM" id="Phobius"/>
    </source>
</evidence>
<accession>A0A1X7K848</accession>
<name>A0A1X7K848_9BACL</name>
<dbReference type="EMBL" id="FXAZ01000002">
    <property type="protein sequence ID" value="SMG36908.1"/>
    <property type="molecule type" value="Genomic_DNA"/>
</dbReference>
<evidence type="ECO:0000313" key="3">
    <source>
        <dbReference type="Proteomes" id="UP000193834"/>
    </source>
</evidence>
<keyword evidence="3" id="KW-1185">Reference proteome</keyword>
<keyword evidence="1" id="KW-0472">Membrane</keyword>
<dbReference type="AlphaFoldDB" id="A0A1X7K848"/>
<feature type="transmembrane region" description="Helical" evidence="1">
    <location>
        <begin position="6"/>
        <end position="24"/>
    </location>
</feature>
<gene>
    <name evidence="2" type="ORF">SAMN06295960_2162</name>
</gene>
<dbReference type="RefSeq" id="WP_085494359.1">
    <property type="nucleotide sequence ID" value="NZ_FXAZ01000002.1"/>
</dbReference>
<reference evidence="2 3" key="1">
    <citation type="submission" date="2017-04" db="EMBL/GenBank/DDBJ databases">
        <authorList>
            <person name="Afonso C.L."/>
            <person name="Miller P.J."/>
            <person name="Scott M.A."/>
            <person name="Spackman E."/>
            <person name="Goraichik I."/>
            <person name="Dimitrov K.M."/>
            <person name="Suarez D.L."/>
            <person name="Swayne D.E."/>
        </authorList>
    </citation>
    <scope>NUCLEOTIDE SEQUENCE [LARGE SCALE GENOMIC DNA]</scope>
    <source>
        <strain evidence="2 3">11</strain>
    </source>
</reference>
<keyword evidence="1" id="KW-0812">Transmembrane</keyword>
<dbReference type="Proteomes" id="UP000193834">
    <property type="component" value="Unassembled WGS sequence"/>
</dbReference>